<evidence type="ECO:0000313" key="6">
    <source>
        <dbReference type="EMBL" id="KAI6651759.1"/>
    </source>
</evidence>
<dbReference type="Gene3D" id="6.10.140.2220">
    <property type="match status" value="1"/>
</dbReference>
<protein>
    <recommendedName>
        <fullName evidence="5">MYND-type domain-containing protein</fullName>
    </recommendedName>
</protein>
<evidence type="ECO:0000259" key="5">
    <source>
        <dbReference type="PROSITE" id="PS50865"/>
    </source>
</evidence>
<keyword evidence="3" id="KW-0862">Zinc</keyword>
<dbReference type="SUPFAM" id="SSF144232">
    <property type="entry name" value="HIT/MYND zinc finger-like"/>
    <property type="match status" value="1"/>
</dbReference>
<dbReference type="InterPro" id="IPR002893">
    <property type="entry name" value="Znf_MYND"/>
</dbReference>
<name>A0AAV7JTG9_9METZ</name>
<evidence type="ECO:0000256" key="4">
    <source>
        <dbReference type="PROSITE-ProRule" id="PRU00134"/>
    </source>
</evidence>
<dbReference type="Pfam" id="PF01753">
    <property type="entry name" value="zf-MYND"/>
    <property type="match status" value="1"/>
</dbReference>
<keyword evidence="1" id="KW-0479">Metal-binding</keyword>
<evidence type="ECO:0000256" key="1">
    <source>
        <dbReference type="ARBA" id="ARBA00022723"/>
    </source>
</evidence>
<keyword evidence="2 4" id="KW-0863">Zinc-finger</keyword>
<evidence type="ECO:0000313" key="7">
    <source>
        <dbReference type="Proteomes" id="UP001165289"/>
    </source>
</evidence>
<keyword evidence="7" id="KW-1185">Reference proteome</keyword>
<gene>
    <name evidence="6" type="ORF">LOD99_5007</name>
</gene>
<evidence type="ECO:0000256" key="2">
    <source>
        <dbReference type="ARBA" id="ARBA00022771"/>
    </source>
</evidence>
<organism evidence="6 7">
    <name type="scientific">Oopsacas minuta</name>
    <dbReference type="NCBI Taxonomy" id="111878"/>
    <lineage>
        <taxon>Eukaryota</taxon>
        <taxon>Metazoa</taxon>
        <taxon>Porifera</taxon>
        <taxon>Hexactinellida</taxon>
        <taxon>Hexasterophora</taxon>
        <taxon>Lyssacinosida</taxon>
        <taxon>Leucopsacidae</taxon>
        <taxon>Oopsacas</taxon>
    </lineage>
</organism>
<dbReference type="Proteomes" id="UP001165289">
    <property type="component" value="Unassembled WGS sequence"/>
</dbReference>
<reference evidence="6 7" key="1">
    <citation type="journal article" date="2023" name="BMC Biol.">
        <title>The compact genome of the sponge Oopsacas minuta (Hexactinellida) is lacking key metazoan core genes.</title>
        <authorList>
            <person name="Santini S."/>
            <person name="Schenkelaars Q."/>
            <person name="Jourda C."/>
            <person name="Duchesne M."/>
            <person name="Belahbib H."/>
            <person name="Rocher C."/>
            <person name="Selva M."/>
            <person name="Riesgo A."/>
            <person name="Vervoort M."/>
            <person name="Leys S.P."/>
            <person name="Kodjabachian L."/>
            <person name="Le Bivic A."/>
            <person name="Borchiellini C."/>
            <person name="Claverie J.M."/>
            <person name="Renard E."/>
        </authorList>
    </citation>
    <scope>NUCLEOTIDE SEQUENCE [LARGE SCALE GENOMIC DNA]</scope>
    <source>
        <strain evidence="6">SPO-2</strain>
    </source>
</reference>
<dbReference type="EMBL" id="JAKMXF010000302">
    <property type="protein sequence ID" value="KAI6651759.1"/>
    <property type="molecule type" value="Genomic_DNA"/>
</dbReference>
<proteinExistence type="predicted"/>
<evidence type="ECO:0000256" key="3">
    <source>
        <dbReference type="ARBA" id="ARBA00022833"/>
    </source>
</evidence>
<dbReference type="PROSITE" id="PS50865">
    <property type="entry name" value="ZF_MYND_2"/>
    <property type="match status" value="1"/>
</dbReference>
<accession>A0AAV7JTG9</accession>
<feature type="domain" description="MYND-type" evidence="5">
    <location>
        <begin position="21"/>
        <end position="58"/>
    </location>
</feature>
<dbReference type="PROSITE" id="PS01360">
    <property type="entry name" value="ZF_MYND_1"/>
    <property type="match status" value="1"/>
</dbReference>
<dbReference type="InterPro" id="IPR053248">
    <property type="entry name" value="Zinc_finger_MYND_domain"/>
</dbReference>
<dbReference type="PANTHER" id="PTHR46533:SF1">
    <property type="entry name" value="ZINC FINGER MYND DOMAIN-CONTAINING PROTEIN 12"/>
    <property type="match status" value="1"/>
</dbReference>
<dbReference type="GO" id="GO:0008270">
    <property type="term" value="F:zinc ion binding"/>
    <property type="evidence" value="ECO:0007669"/>
    <property type="project" value="UniProtKB-KW"/>
</dbReference>
<dbReference type="PANTHER" id="PTHR46533">
    <property type="entry name" value="ZINC FINGER MYND DOMAIN-CONTAINING PROTEIN 12"/>
    <property type="match status" value="1"/>
</dbReference>
<comment type="caution">
    <text evidence="6">The sequence shown here is derived from an EMBL/GenBank/DDBJ whole genome shotgun (WGS) entry which is preliminary data.</text>
</comment>
<dbReference type="AlphaFoldDB" id="A0AAV7JTG9"/>
<sequence>MSLPAIPVNPLSNPKGTKSLCELCQQTATLQCPQCRVTFYCGDKHHALDWEGIHCKICPLLAPFRALSLSQPVGRTAQDRAAQERTDRLREIVELTLEEGRTLLFGGKHNLAVPAALQCLKFSKELYGTRGLDLVQPFLVLAEASIGLSRLGHAEEYLSQAKFSLIQPDKAKRTSQSELDLMKSKLNRIYGLLYLAQNQTHKARNAFANDIYLSSIANGTTHRLVAGGYFYLGNSFLKEGKSLVALPFHQLVIKIWIDFFVENITICQQDINAKEGISEKIEFGPSVQAESSETLKALLQHHSKRAYHFGDGALKQLLASLSMLYFLFRDSESAKKYAEDALQCDTMEYRDLDQILNSLANK</sequence>